<organism evidence="2">
    <name type="scientific">uncultured Thiotrichaceae bacterium</name>
    <dbReference type="NCBI Taxonomy" id="298394"/>
    <lineage>
        <taxon>Bacteria</taxon>
        <taxon>Pseudomonadati</taxon>
        <taxon>Pseudomonadota</taxon>
        <taxon>Gammaproteobacteria</taxon>
        <taxon>Thiotrichales</taxon>
        <taxon>Thiotrichaceae</taxon>
        <taxon>environmental samples</taxon>
    </lineage>
</organism>
<feature type="region of interest" description="Disordered" evidence="1">
    <location>
        <begin position="122"/>
        <end position="144"/>
    </location>
</feature>
<proteinExistence type="predicted"/>
<gene>
    <name evidence="2" type="ORF">HELGO_WM30297</name>
</gene>
<reference evidence="2" key="1">
    <citation type="submission" date="2020-01" db="EMBL/GenBank/DDBJ databases">
        <authorList>
            <person name="Meier V. D."/>
            <person name="Meier V D."/>
        </authorList>
    </citation>
    <scope>NUCLEOTIDE SEQUENCE</scope>
    <source>
        <strain evidence="2">HLG_WM_MAG_09</strain>
    </source>
</reference>
<dbReference type="EMBL" id="CACVAT010000075">
    <property type="protein sequence ID" value="CAA6804903.1"/>
    <property type="molecule type" value="Genomic_DNA"/>
</dbReference>
<dbReference type="AlphaFoldDB" id="A0A6S6S943"/>
<sequence length="651" mass="73362">MSQIPTRRTEFLQRYSGLELDLSNNQVTRKLSNAGLNRSDIRELTSKDGHRLVMVSGKLREVANTNRNNRINAEEAFFFFEEKDKNGTWDSVDPENRDNPNQMELAKRVRILGEAFEQLLSGNTTTDNSSNNNASTSDNSNFTAADGTVRVPKLAALTLEAANQFFAQHPEQRYDRPLPAPQYAMKANAAKALWNDRSLQNNRDLLTKLIQVGDNWEEVPTHIRQDSDIRPIAYQNSWQTKQRDLLRYMLPGEWFVGSSHHNPGNRTITRQVMQDEEKGLEMLKFSITHIRNYIGIRDTRGKPGMVGTDSPRSYAIKNKAGHVNPKNYPSLMWRVRFLEDITPAEQRAYINNIRTWSMLVHKVTKFPPDYNGNDNLMTNSMDKVVEFGADVLGALSGSRSSLSKLHQKSAQVYCSESGMHLALNLGLNVPLNQSTVSQLFGSSQWAKVLSMVNEGRNFWKNGKHLDYYGAGSDGYVQNSEQNRMVEMEEAPNWLKPLKERMSSRPLSGNGLVFRPWNSADMIEYFIKTAVPREGRETWAVSNTQAELLGWAKPGIFHSLGFGPTNPPPPPLVMLFDTIISKVRQTYDSYDAFRAAIQPELMAAQQIVAPKSGGEGAFVPPHMVVSINGDTDELIALEPVGQLFHADTLQRA</sequence>
<evidence type="ECO:0000256" key="1">
    <source>
        <dbReference type="SAM" id="MobiDB-lite"/>
    </source>
</evidence>
<accession>A0A6S6S943</accession>
<protein>
    <submittedName>
        <fullName evidence="2">Uncharacterized protein</fullName>
    </submittedName>
</protein>
<name>A0A6S6S943_9GAMM</name>
<evidence type="ECO:0000313" key="2">
    <source>
        <dbReference type="EMBL" id="CAA6804903.1"/>
    </source>
</evidence>
<feature type="compositionally biased region" description="Low complexity" evidence="1">
    <location>
        <begin position="123"/>
        <end position="144"/>
    </location>
</feature>